<dbReference type="RefSeq" id="XP_014259089.1">
    <property type="nucleotide sequence ID" value="XM_014403603.2"/>
</dbReference>
<feature type="transmembrane region" description="Helical" evidence="1">
    <location>
        <begin position="137"/>
        <end position="157"/>
    </location>
</feature>
<evidence type="ECO:0000313" key="2">
    <source>
        <dbReference type="EnsemblMetazoa" id="XP_014259089.1"/>
    </source>
</evidence>
<keyword evidence="1" id="KW-0472">Membrane</keyword>
<organism evidence="2 3">
    <name type="scientific">Cimex lectularius</name>
    <name type="common">Bed bug</name>
    <name type="synonym">Acanthia lectularia</name>
    <dbReference type="NCBI Taxonomy" id="79782"/>
    <lineage>
        <taxon>Eukaryota</taxon>
        <taxon>Metazoa</taxon>
        <taxon>Ecdysozoa</taxon>
        <taxon>Arthropoda</taxon>
        <taxon>Hexapoda</taxon>
        <taxon>Insecta</taxon>
        <taxon>Pterygota</taxon>
        <taxon>Neoptera</taxon>
        <taxon>Paraneoptera</taxon>
        <taxon>Hemiptera</taxon>
        <taxon>Heteroptera</taxon>
        <taxon>Panheteroptera</taxon>
        <taxon>Cimicomorpha</taxon>
        <taxon>Cimicidae</taxon>
        <taxon>Cimex</taxon>
    </lineage>
</organism>
<reference evidence="2" key="1">
    <citation type="submission" date="2022-01" db="UniProtKB">
        <authorList>
            <consortium name="EnsemblMetazoa"/>
        </authorList>
    </citation>
    <scope>IDENTIFICATION</scope>
</reference>
<name>A0A8I6S9K6_CIMLE</name>
<evidence type="ECO:0000256" key="1">
    <source>
        <dbReference type="SAM" id="Phobius"/>
    </source>
</evidence>
<feature type="transmembrane region" description="Helical" evidence="1">
    <location>
        <begin position="169"/>
        <end position="190"/>
    </location>
</feature>
<dbReference type="AlphaFoldDB" id="A0A8I6S9K6"/>
<feature type="transmembrane region" description="Helical" evidence="1">
    <location>
        <begin position="97"/>
        <end position="117"/>
    </location>
</feature>
<proteinExistence type="predicted"/>
<dbReference type="OMA" id="RTHILYK"/>
<keyword evidence="1" id="KW-1133">Transmembrane helix</keyword>
<dbReference type="GeneID" id="106672292"/>
<dbReference type="KEGG" id="clec:106672292"/>
<keyword evidence="3" id="KW-1185">Reference proteome</keyword>
<dbReference type="OrthoDB" id="6620580at2759"/>
<dbReference type="Proteomes" id="UP000494040">
    <property type="component" value="Unassembled WGS sequence"/>
</dbReference>
<protein>
    <submittedName>
        <fullName evidence="2">Uncharacterized protein</fullName>
    </submittedName>
</protein>
<keyword evidence="1" id="KW-0812">Transmembrane</keyword>
<evidence type="ECO:0000313" key="3">
    <source>
        <dbReference type="Proteomes" id="UP000494040"/>
    </source>
</evidence>
<accession>A0A8I6S9K6</accession>
<sequence>MMLMQRTHILYKNAKQIAIGRFNPNGRVVSKKTPHLQMQMELSTEKSSTKLSDIACQGRYAKRKIGVYFSIWYWLVKFGMKRCTVIKIRRKLKRYSYPWLFFAFPAGIYMFLGDTIAQLCMEKESSGKYNISRGLHYAAIGVLITGPFSSKWSLFWLRRIPRNRPTSFMAISLLLDIFLLMPTVALITMACIDYKVIKEKLRHDPKNIAQIYDERYKECMRDIMKFYVQTRPLLGIVSCFILPKSAAKLVRTLYYICFYSVMSNAIFRAGIGHYQPVRVSETKGKFQEGCECIKDLISKFLPTTKIE</sequence>
<dbReference type="EnsemblMetazoa" id="XM_014403603.2">
    <property type="protein sequence ID" value="XP_014259089.1"/>
    <property type="gene ID" value="LOC106672292"/>
</dbReference>